<feature type="compositionally biased region" description="Low complexity" evidence="6">
    <location>
        <begin position="68"/>
        <end position="81"/>
    </location>
</feature>
<dbReference type="PANTHER" id="PTHR23057:SF0">
    <property type="entry name" value="JUXTAPOSED WITH ANOTHER ZINC FINGER PROTEIN 1"/>
    <property type="match status" value="1"/>
</dbReference>
<proteinExistence type="predicted"/>
<dbReference type="InterPro" id="IPR051580">
    <property type="entry name" value="ZnF-Chromatin_assoc"/>
</dbReference>
<dbReference type="PANTHER" id="PTHR23057">
    <property type="entry name" value="JUXTAPOSED WITH ANOTHER ZINC FINGER PROTEIN 1"/>
    <property type="match status" value="1"/>
</dbReference>
<dbReference type="Gene3D" id="3.30.160.60">
    <property type="entry name" value="Classic Zinc Finger"/>
    <property type="match status" value="2"/>
</dbReference>
<evidence type="ECO:0000259" key="7">
    <source>
        <dbReference type="PROSITE" id="PS50157"/>
    </source>
</evidence>
<protein>
    <submittedName>
        <fullName evidence="8">C2H2-type zinc finger transcription factor</fullName>
    </submittedName>
</protein>
<name>A0A162TE29_MUCCL</name>
<feature type="domain" description="C2H2-type" evidence="7">
    <location>
        <begin position="236"/>
        <end position="261"/>
    </location>
</feature>
<dbReference type="OrthoDB" id="3269380at2759"/>
<comment type="caution">
    <text evidence="8">The sequence shown here is derived from an EMBL/GenBank/DDBJ whole genome shotgun (WGS) entry which is preliminary data.</text>
</comment>
<dbReference type="VEuPathDB" id="FungiDB:MUCCIDRAFT_81842"/>
<dbReference type="GO" id="GO:0005634">
    <property type="term" value="C:nucleus"/>
    <property type="evidence" value="ECO:0007669"/>
    <property type="project" value="TreeGrafter"/>
</dbReference>
<evidence type="ECO:0000256" key="6">
    <source>
        <dbReference type="SAM" id="MobiDB-lite"/>
    </source>
</evidence>
<dbReference type="PROSITE" id="PS50157">
    <property type="entry name" value="ZINC_FINGER_C2H2_2"/>
    <property type="match status" value="2"/>
</dbReference>
<feature type="domain" description="C2H2-type" evidence="7">
    <location>
        <begin position="195"/>
        <end position="225"/>
    </location>
</feature>
<evidence type="ECO:0000256" key="5">
    <source>
        <dbReference type="PROSITE-ProRule" id="PRU00042"/>
    </source>
</evidence>
<dbReference type="GO" id="GO:0008270">
    <property type="term" value="F:zinc ion binding"/>
    <property type="evidence" value="ECO:0007669"/>
    <property type="project" value="UniProtKB-KW"/>
</dbReference>
<reference evidence="8 9" key="1">
    <citation type="submission" date="2015-06" db="EMBL/GenBank/DDBJ databases">
        <title>Expansion of signal transduction pathways in fungi by whole-genome duplication.</title>
        <authorList>
            <consortium name="DOE Joint Genome Institute"/>
            <person name="Corrochano L.M."/>
            <person name="Kuo A."/>
            <person name="Marcet-Houben M."/>
            <person name="Polaino S."/>
            <person name="Salamov A."/>
            <person name="Villalobos J.M."/>
            <person name="Alvarez M.I."/>
            <person name="Avalos J."/>
            <person name="Benito E.P."/>
            <person name="Benoit I."/>
            <person name="Burger G."/>
            <person name="Camino L.P."/>
            <person name="Canovas D."/>
            <person name="Cerda-Olmedo E."/>
            <person name="Cheng J.-F."/>
            <person name="Dominguez A."/>
            <person name="Elias M."/>
            <person name="Eslava A.P."/>
            <person name="Glaser F."/>
            <person name="Grimwood J."/>
            <person name="Gutierrez G."/>
            <person name="Heitman J."/>
            <person name="Henrissat B."/>
            <person name="Iturriaga E.A."/>
            <person name="Lang B.F."/>
            <person name="Lavin J.L."/>
            <person name="Lee S."/>
            <person name="Li W."/>
            <person name="Lindquist E."/>
            <person name="Lopez-Garcia S."/>
            <person name="Luque E.M."/>
            <person name="Marcos A.T."/>
            <person name="Martin J."/>
            <person name="Mccluskey K."/>
            <person name="Medina H.R."/>
            <person name="Miralles-Duran A."/>
            <person name="Miyazaki A."/>
            <person name="Munoz-Torres E."/>
            <person name="Oguiza J.A."/>
            <person name="Ohm R."/>
            <person name="Olmedo M."/>
            <person name="Orejas M."/>
            <person name="Ortiz-Castellanos L."/>
            <person name="Pisabarro A.G."/>
            <person name="Rodriguez-Romero J."/>
            <person name="Ruiz-Herrera J."/>
            <person name="Ruiz-Vazquez R."/>
            <person name="Sanz C."/>
            <person name="Schackwitz W."/>
            <person name="Schmutz J."/>
            <person name="Shahriari M."/>
            <person name="Shelest E."/>
            <person name="Silva-Franco F."/>
            <person name="Soanes D."/>
            <person name="Syed K."/>
            <person name="Tagua V.G."/>
            <person name="Talbot N.J."/>
            <person name="Thon M."/>
            <person name="De Vries R.P."/>
            <person name="Wiebenga A."/>
            <person name="Yadav J.S."/>
            <person name="Braun E.L."/>
            <person name="Baker S."/>
            <person name="Garre V."/>
            <person name="Horwitz B."/>
            <person name="Torres-Martinez S."/>
            <person name="Idnurm A."/>
            <person name="Herrera-Estrella A."/>
            <person name="Gabaldon T."/>
            <person name="Grigoriev I.V."/>
        </authorList>
    </citation>
    <scope>NUCLEOTIDE SEQUENCE [LARGE SCALE GENOMIC DNA]</scope>
    <source>
        <strain evidence="8 9">CBS 277.49</strain>
    </source>
</reference>
<dbReference type="SUPFAM" id="SSF57667">
    <property type="entry name" value="beta-beta-alpha zinc fingers"/>
    <property type="match status" value="2"/>
</dbReference>
<keyword evidence="4" id="KW-0862">Zinc</keyword>
<evidence type="ECO:0000256" key="3">
    <source>
        <dbReference type="ARBA" id="ARBA00022771"/>
    </source>
</evidence>
<keyword evidence="3 5" id="KW-0863">Zinc-finger</keyword>
<organism evidence="8 9">
    <name type="scientific">Mucor lusitanicus CBS 277.49</name>
    <dbReference type="NCBI Taxonomy" id="747725"/>
    <lineage>
        <taxon>Eukaryota</taxon>
        <taxon>Fungi</taxon>
        <taxon>Fungi incertae sedis</taxon>
        <taxon>Mucoromycota</taxon>
        <taxon>Mucoromycotina</taxon>
        <taxon>Mucoromycetes</taxon>
        <taxon>Mucorales</taxon>
        <taxon>Mucorineae</taxon>
        <taxon>Mucoraceae</taxon>
        <taxon>Mucor</taxon>
    </lineage>
</organism>
<dbReference type="PROSITE" id="PS00028">
    <property type="entry name" value="ZINC_FINGER_C2H2_1"/>
    <property type="match status" value="2"/>
</dbReference>
<accession>A0A162TE29</accession>
<feature type="compositionally biased region" description="Low complexity" evidence="6">
    <location>
        <begin position="313"/>
        <end position="327"/>
    </location>
</feature>
<gene>
    <name evidence="8" type="ORF">MUCCIDRAFT_81842</name>
</gene>
<evidence type="ECO:0000256" key="4">
    <source>
        <dbReference type="ARBA" id="ARBA00022833"/>
    </source>
</evidence>
<feature type="compositionally biased region" description="Low complexity" evidence="6">
    <location>
        <begin position="279"/>
        <end position="294"/>
    </location>
</feature>
<keyword evidence="2" id="KW-0677">Repeat</keyword>
<dbReference type="SMART" id="SM00355">
    <property type="entry name" value="ZnF_C2H2"/>
    <property type="match status" value="3"/>
</dbReference>
<dbReference type="InterPro" id="IPR013087">
    <property type="entry name" value="Znf_C2H2_type"/>
</dbReference>
<feature type="region of interest" description="Disordered" evidence="6">
    <location>
        <begin position="68"/>
        <end position="88"/>
    </location>
</feature>
<feature type="region of interest" description="Disordered" evidence="6">
    <location>
        <begin position="278"/>
        <end position="327"/>
    </location>
</feature>
<dbReference type="EMBL" id="AMYB01000004">
    <property type="protein sequence ID" value="OAD03882.1"/>
    <property type="molecule type" value="Genomic_DNA"/>
</dbReference>
<dbReference type="AlphaFoldDB" id="A0A162TE29"/>
<keyword evidence="9" id="KW-1185">Reference proteome</keyword>
<evidence type="ECO:0000256" key="2">
    <source>
        <dbReference type="ARBA" id="ARBA00022737"/>
    </source>
</evidence>
<evidence type="ECO:0000313" key="8">
    <source>
        <dbReference type="EMBL" id="OAD03882.1"/>
    </source>
</evidence>
<dbReference type="InterPro" id="IPR036236">
    <property type="entry name" value="Znf_C2H2_sf"/>
</dbReference>
<evidence type="ECO:0000256" key="1">
    <source>
        <dbReference type="ARBA" id="ARBA00022723"/>
    </source>
</evidence>
<keyword evidence="1" id="KW-0479">Metal-binding</keyword>
<evidence type="ECO:0000313" key="9">
    <source>
        <dbReference type="Proteomes" id="UP000077051"/>
    </source>
</evidence>
<dbReference type="STRING" id="747725.A0A162TE29"/>
<sequence length="327" mass="36490">MSLGDCVSSPFLHAELINSPSQYSKLDSYDQKQELENKFCRDFACCGLQLNNLHQLLEHYEEYHLAHNNNQSSGSSSSSSNSEDEDKDQLHLKSLIALDPMQAESFMQHHSTPPPPLAKRHLTTADLNMLENAQKYASRTKVQTLGTIVDGLHTPSLSPSESVVYGSQCLEQEANNTSTAKISKSHHDEHIEKPYRCQVPDCDKAYKNANGLKYHRLHGHCPPSEGSEALDASKPYTCSLGNCRKRYKNLNGLKYHMEHTHMIKMANLTSDMFLKSDITSSSSSTTTTSATTPSQQDEEQQTIPHHGLKRRLSSSSLSSESSYKTCL</sequence>
<dbReference type="Proteomes" id="UP000077051">
    <property type="component" value="Unassembled WGS sequence"/>
</dbReference>